<feature type="transmembrane region" description="Helical" evidence="2">
    <location>
        <begin position="194"/>
        <end position="214"/>
    </location>
</feature>
<feature type="domain" description="EamA" evidence="3">
    <location>
        <begin position="14"/>
        <end position="147"/>
    </location>
</feature>
<protein>
    <submittedName>
        <fullName evidence="4">DMT family transporter</fullName>
    </submittedName>
</protein>
<evidence type="ECO:0000313" key="4">
    <source>
        <dbReference type="EMBL" id="MFC4905071.1"/>
    </source>
</evidence>
<keyword evidence="2" id="KW-0812">Transmembrane</keyword>
<feature type="transmembrane region" description="Helical" evidence="2">
    <location>
        <begin position="256"/>
        <end position="275"/>
    </location>
</feature>
<evidence type="ECO:0000256" key="2">
    <source>
        <dbReference type="SAM" id="Phobius"/>
    </source>
</evidence>
<feature type="transmembrane region" description="Helical" evidence="2">
    <location>
        <begin position="39"/>
        <end position="58"/>
    </location>
</feature>
<dbReference type="RefSeq" id="WP_277551319.1">
    <property type="nucleotide sequence ID" value="NZ_JARAMH010000008.1"/>
</dbReference>
<feature type="transmembrane region" description="Helical" evidence="2">
    <location>
        <begin position="132"/>
        <end position="152"/>
    </location>
</feature>
<dbReference type="EMBL" id="JBHSIW010000024">
    <property type="protein sequence ID" value="MFC4905071.1"/>
    <property type="molecule type" value="Genomic_DNA"/>
</dbReference>
<feature type="transmembrane region" description="Helical" evidence="2">
    <location>
        <begin position="78"/>
        <end position="97"/>
    </location>
</feature>
<name>A0ABV9TLV3_9MICC</name>
<evidence type="ECO:0000313" key="5">
    <source>
        <dbReference type="Proteomes" id="UP001595797"/>
    </source>
</evidence>
<evidence type="ECO:0000259" key="3">
    <source>
        <dbReference type="Pfam" id="PF00892"/>
    </source>
</evidence>
<proteinExistence type="inferred from homology"/>
<feature type="transmembrane region" description="Helical" evidence="2">
    <location>
        <begin position="158"/>
        <end position="182"/>
    </location>
</feature>
<feature type="transmembrane region" description="Helical" evidence="2">
    <location>
        <begin position="281"/>
        <end position="299"/>
    </location>
</feature>
<reference evidence="5" key="1">
    <citation type="journal article" date="2019" name="Int. J. Syst. Evol. Microbiol.">
        <title>The Global Catalogue of Microorganisms (GCM) 10K type strain sequencing project: providing services to taxonomists for standard genome sequencing and annotation.</title>
        <authorList>
            <consortium name="The Broad Institute Genomics Platform"/>
            <consortium name="The Broad Institute Genome Sequencing Center for Infectious Disease"/>
            <person name="Wu L."/>
            <person name="Ma J."/>
        </authorList>
    </citation>
    <scope>NUCLEOTIDE SEQUENCE [LARGE SCALE GENOMIC DNA]</scope>
    <source>
        <strain evidence="5">CGMCC 4.6946</strain>
    </source>
</reference>
<organism evidence="4 5">
    <name type="scientific">Kocuria oceani</name>
    <dbReference type="NCBI Taxonomy" id="988827"/>
    <lineage>
        <taxon>Bacteria</taxon>
        <taxon>Bacillati</taxon>
        <taxon>Actinomycetota</taxon>
        <taxon>Actinomycetes</taxon>
        <taxon>Micrococcales</taxon>
        <taxon>Micrococcaceae</taxon>
        <taxon>Kocuria</taxon>
    </lineage>
</organism>
<feature type="transmembrane region" description="Helical" evidence="2">
    <location>
        <begin position="12"/>
        <end position="33"/>
    </location>
</feature>
<dbReference type="PANTHER" id="PTHR22911">
    <property type="entry name" value="ACYL-MALONYL CONDENSING ENZYME-RELATED"/>
    <property type="match status" value="1"/>
</dbReference>
<comment type="similarity">
    <text evidence="1">Belongs to the EamA transporter family.</text>
</comment>
<keyword evidence="2" id="KW-1133">Transmembrane helix</keyword>
<dbReference type="PANTHER" id="PTHR22911:SF102">
    <property type="entry name" value="MEMBRANE PROTEIN"/>
    <property type="match status" value="1"/>
</dbReference>
<feature type="transmembrane region" description="Helical" evidence="2">
    <location>
        <begin position="226"/>
        <end position="244"/>
    </location>
</feature>
<dbReference type="Proteomes" id="UP001595797">
    <property type="component" value="Unassembled WGS sequence"/>
</dbReference>
<dbReference type="InterPro" id="IPR000620">
    <property type="entry name" value="EamA_dom"/>
</dbReference>
<dbReference type="SUPFAM" id="SSF103481">
    <property type="entry name" value="Multidrug resistance efflux transporter EmrE"/>
    <property type="match status" value="2"/>
</dbReference>
<feature type="transmembrane region" description="Helical" evidence="2">
    <location>
        <begin position="103"/>
        <end position="125"/>
    </location>
</feature>
<gene>
    <name evidence="4" type="ORF">ACFPCS_15990</name>
</gene>
<keyword evidence="2" id="KW-0472">Membrane</keyword>
<feature type="domain" description="EamA" evidence="3">
    <location>
        <begin position="163"/>
        <end position="292"/>
    </location>
</feature>
<dbReference type="Pfam" id="PF00892">
    <property type="entry name" value="EamA"/>
    <property type="match status" value="2"/>
</dbReference>
<comment type="caution">
    <text evidence="4">The sequence shown here is derived from an EMBL/GenBank/DDBJ whole genome shotgun (WGS) entry which is preliminary data.</text>
</comment>
<sequence length="343" mass="36058">MFLDRAPDHRSSSAVALLCAGMVMSGTIGYFVVESGAPPLVVVFWRCVIGACGLLAVIGARPGTRKEFHATARSRSGIVLAGSGVLLIANWALMFTAYEYLSIGVATVIFHVEPFILLGLGALFLHERFHRATLGWAGLGFVGIVCVAQPWTAAGREAGALVLGVGLTLVAATVYAGSIVVVRAQQGRARPAPSPLVIITIQLIAGAVITSPSLVVTPHHVSATGWVHLVVLGLVNTAVMYLIIYTAYPRLSTATIGVLAFVYPAAAVVVDLIVYGTAITIAQWVGFIAITAAGIGQVLSTPRHLNEEPAPCDSVRATAQGCPRGVSHDRWRAGSRCRRCCRD</sequence>
<dbReference type="InterPro" id="IPR037185">
    <property type="entry name" value="EmrE-like"/>
</dbReference>
<keyword evidence="5" id="KW-1185">Reference proteome</keyword>
<accession>A0ABV9TLV3</accession>
<evidence type="ECO:0000256" key="1">
    <source>
        <dbReference type="ARBA" id="ARBA00007362"/>
    </source>
</evidence>